<dbReference type="EMBL" id="SEYY01000542">
    <property type="protein sequence ID" value="KAB7507004.1"/>
    <property type="molecule type" value="Genomic_DNA"/>
</dbReference>
<dbReference type="Gene3D" id="2.130.10.10">
    <property type="entry name" value="YVTN repeat-like/Quinoprotein amine dehydrogenase"/>
    <property type="match status" value="3"/>
</dbReference>
<feature type="repeat" description="WD" evidence="3">
    <location>
        <begin position="359"/>
        <end position="402"/>
    </location>
</feature>
<dbReference type="PROSITE" id="PS50294">
    <property type="entry name" value="WD_REPEATS_REGION"/>
    <property type="match status" value="3"/>
</dbReference>
<evidence type="ECO:0000313" key="4">
    <source>
        <dbReference type="EMBL" id="KAB7507004.1"/>
    </source>
</evidence>
<proteinExistence type="predicted"/>
<feature type="repeat" description="WD" evidence="3">
    <location>
        <begin position="273"/>
        <end position="314"/>
    </location>
</feature>
<dbReference type="PROSITE" id="PS50082">
    <property type="entry name" value="WD_REPEATS_2"/>
    <property type="match status" value="3"/>
</dbReference>
<reference evidence="4 5" key="1">
    <citation type="journal article" date="2019" name="PLoS Biol.">
        <title>Sex chromosomes control vertical transmission of feminizing Wolbachia symbionts in an isopod.</title>
        <authorList>
            <person name="Becking T."/>
            <person name="Chebbi M.A."/>
            <person name="Giraud I."/>
            <person name="Moumen B."/>
            <person name="Laverre T."/>
            <person name="Caubet Y."/>
            <person name="Peccoud J."/>
            <person name="Gilbert C."/>
            <person name="Cordaux R."/>
        </authorList>
    </citation>
    <scope>NUCLEOTIDE SEQUENCE [LARGE SCALE GENOMIC DNA]</scope>
    <source>
        <strain evidence="4">ANa2</strain>
        <tissue evidence="4">Whole body excluding digestive tract and cuticle</tissue>
    </source>
</reference>
<dbReference type="OrthoDB" id="3142434at2759"/>
<dbReference type="PANTHER" id="PTHR19858">
    <property type="entry name" value="WD40 REPEAT PROTEIN"/>
    <property type="match status" value="1"/>
</dbReference>
<dbReference type="SUPFAM" id="SSF50978">
    <property type="entry name" value="WD40 repeat-like"/>
    <property type="match status" value="1"/>
</dbReference>
<dbReference type="AlphaFoldDB" id="A0A5N5TLF4"/>
<dbReference type="PRINTS" id="PR00320">
    <property type="entry name" value="GPROTEINBRPT"/>
</dbReference>
<dbReference type="Pfam" id="PF00400">
    <property type="entry name" value="WD40"/>
    <property type="match status" value="4"/>
</dbReference>
<evidence type="ECO:0000313" key="5">
    <source>
        <dbReference type="Proteomes" id="UP000326759"/>
    </source>
</evidence>
<dbReference type="InterPro" id="IPR036322">
    <property type="entry name" value="WD40_repeat_dom_sf"/>
</dbReference>
<dbReference type="InterPro" id="IPR001680">
    <property type="entry name" value="WD40_rpt"/>
</dbReference>
<name>A0A5N5TLF4_9CRUS</name>
<dbReference type="GO" id="GO:0000028">
    <property type="term" value="P:ribosomal small subunit assembly"/>
    <property type="evidence" value="ECO:0007669"/>
    <property type="project" value="TreeGrafter"/>
</dbReference>
<feature type="repeat" description="WD" evidence="3">
    <location>
        <begin position="231"/>
        <end position="272"/>
    </location>
</feature>
<evidence type="ECO:0000256" key="3">
    <source>
        <dbReference type="PROSITE-ProRule" id="PRU00221"/>
    </source>
</evidence>
<dbReference type="InterPro" id="IPR015943">
    <property type="entry name" value="WD40/YVTN_repeat-like_dom_sf"/>
</dbReference>
<accession>A0A5N5TLF4</accession>
<keyword evidence="2" id="KW-0677">Repeat</keyword>
<dbReference type="GO" id="GO:0032040">
    <property type="term" value="C:small-subunit processome"/>
    <property type="evidence" value="ECO:0007669"/>
    <property type="project" value="TreeGrafter"/>
</dbReference>
<evidence type="ECO:0000256" key="2">
    <source>
        <dbReference type="ARBA" id="ARBA00022737"/>
    </source>
</evidence>
<comment type="caution">
    <text evidence="4">The sequence shown here is derived from an EMBL/GenBank/DDBJ whole genome shotgun (WGS) entry which is preliminary data.</text>
</comment>
<organism evidence="4 5">
    <name type="scientific">Armadillidium nasatum</name>
    <dbReference type="NCBI Taxonomy" id="96803"/>
    <lineage>
        <taxon>Eukaryota</taxon>
        <taxon>Metazoa</taxon>
        <taxon>Ecdysozoa</taxon>
        <taxon>Arthropoda</taxon>
        <taxon>Crustacea</taxon>
        <taxon>Multicrustacea</taxon>
        <taxon>Malacostraca</taxon>
        <taxon>Eumalacostraca</taxon>
        <taxon>Peracarida</taxon>
        <taxon>Isopoda</taxon>
        <taxon>Oniscidea</taxon>
        <taxon>Crinocheta</taxon>
        <taxon>Armadillidiidae</taxon>
        <taxon>Armadillidium</taxon>
    </lineage>
</organism>
<dbReference type="InterPro" id="IPR020472">
    <property type="entry name" value="WD40_PAC1"/>
</dbReference>
<gene>
    <name evidence="4" type="primary">PWP2</name>
    <name evidence="4" type="ORF">Anas_03364</name>
</gene>
<evidence type="ECO:0000256" key="1">
    <source>
        <dbReference type="ARBA" id="ARBA00022574"/>
    </source>
</evidence>
<protein>
    <submittedName>
        <fullName evidence="4">Periodic tryptophan protein 2-like protein</fullName>
    </submittedName>
</protein>
<dbReference type="Proteomes" id="UP000326759">
    <property type="component" value="Unassembled WGS sequence"/>
</dbReference>
<sequence length="504" mass="56171">MERVYPCSNKIVCICWSHDSRLLCYGSNDMTIHVVGFVKFENLRDCQIGGHTNIVIGSYFQSNNYDLFTVTRHGFLSMWSCSMKVEDLIVAKNLFKRKPENPDSEDDVVPDEENNEDMEKIAKKKRTRFLTYSRKSKTSLSKYLKKENVTATSSSYKPETRVMVVAFGSGDFLILDLSGDDHHLIHVLNISHSTVTSTCINSSGDWVALGVSGLGQIVVWEWQSETHILKQQGHFNSMKVISYSPDGLYLVTGGDDGKVKIWSTESSFCFMTFEEHKAEVTGVVFTQSGKAIITCSLDGTVRAFDMIRYRNFKTLTSLKATQFSCVTVDSSGELVAAGGQDSHNIYLWSLQRGSLLEILGGHEGPIVSIQFSLRLGSSKLISTSWDKTVKVWDAIANTTAKETLPLFSDGTCVAFKPDGEQFAVATMNGHITMFNADTLRQEYCIEGKNDLGAWQEDTDKVHANVNLKANYFSTISYSPNGEYIIGGGKSKYVCIYSVKDELTN</sequence>
<dbReference type="InterPro" id="IPR027145">
    <property type="entry name" value="PWP2"/>
</dbReference>
<dbReference type="GO" id="GO:0034388">
    <property type="term" value="C:Pwp2p-containing subcomplex of 90S preribosome"/>
    <property type="evidence" value="ECO:0007669"/>
    <property type="project" value="TreeGrafter"/>
</dbReference>
<dbReference type="GO" id="GO:0000462">
    <property type="term" value="P:maturation of SSU-rRNA from tricistronic rRNA transcript (SSU-rRNA, 5.8S rRNA, LSU-rRNA)"/>
    <property type="evidence" value="ECO:0007669"/>
    <property type="project" value="TreeGrafter"/>
</dbReference>
<dbReference type="CDD" id="cd00200">
    <property type="entry name" value="WD40"/>
    <property type="match status" value="1"/>
</dbReference>
<dbReference type="PANTHER" id="PTHR19858:SF0">
    <property type="entry name" value="PERIODIC TRYPTOPHAN PROTEIN 2 HOMOLOG"/>
    <property type="match status" value="1"/>
</dbReference>
<keyword evidence="1 3" id="KW-0853">WD repeat</keyword>
<dbReference type="SMART" id="SM00320">
    <property type="entry name" value="WD40"/>
    <property type="match status" value="9"/>
</dbReference>
<keyword evidence="5" id="KW-1185">Reference proteome</keyword>